<accession>A0A9Q1I3D1</accession>
<dbReference type="Proteomes" id="UP001152803">
    <property type="component" value="Unassembled WGS sequence"/>
</dbReference>
<evidence type="ECO:0000313" key="3">
    <source>
        <dbReference type="EMBL" id="KAJ8278793.1"/>
    </source>
</evidence>
<dbReference type="InterPro" id="IPR011993">
    <property type="entry name" value="PH-like_dom_sf"/>
</dbReference>
<dbReference type="AlphaFoldDB" id="A0A9Q1I3D1"/>
<dbReference type="CDD" id="cd01214">
    <property type="entry name" value="PTB_FAM43A"/>
    <property type="match status" value="1"/>
</dbReference>
<dbReference type="SUPFAM" id="SSF50729">
    <property type="entry name" value="PH domain-like"/>
    <property type="match status" value="1"/>
</dbReference>
<evidence type="ECO:0000259" key="2">
    <source>
        <dbReference type="SMART" id="SM00462"/>
    </source>
</evidence>
<comment type="caution">
    <text evidence="3">The sequence shown here is derived from an EMBL/GenBank/DDBJ whole genome shotgun (WGS) entry which is preliminary data.</text>
</comment>
<proteinExistence type="predicted"/>
<feature type="region of interest" description="Disordered" evidence="1">
    <location>
        <begin position="237"/>
        <end position="262"/>
    </location>
</feature>
<dbReference type="OrthoDB" id="5962185at2759"/>
<dbReference type="SMART" id="SM00462">
    <property type="entry name" value="PTB"/>
    <property type="match status" value="1"/>
</dbReference>
<reference evidence="3" key="1">
    <citation type="journal article" date="2023" name="Science">
        <title>Genome structures resolve the early diversification of teleost fishes.</title>
        <authorList>
            <person name="Parey E."/>
            <person name="Louis A."/>
            <person name="Montfort J."/>
            <person name="Bouchez O."/>
            <person name="Roques C."/>
            <person name="Iampietro C."/>
            <person name="Lluch J."/>
            <person name="Castinel A."/>
            <person name="Donnadieu C."/>
            <person name="Desvignes T."/>
            <person name="Floi Bucao C."/>
            <person name="Jouanno E."/>
            <person name="Wen M."/>
            <person name="Mejri S."/>
            <person name="Dirks R."/>
            <person name="Jansen H."/>
            <person name="Henkel C."/>
            <person name="Chen W.J."/>
            <person name="Zahm M."/>
            <person name="Cabau C."/>
            <person name="Klopp C."/>
            <person name="Thompson A.W."/>
            <person name="Robinson-Rechavi M."/>
            <person name="Braasch I."/>
            <person name="Lecointre G."/>
            <person name="Bobe J."/>
            <person name="Postlethwait J.H."/>
            <person name="Berthelot C."/>
            <person name="Roest Crollius H."/>
            <person name="Guiguen Y."/>
        </authorList>
    </citation>
    <scope>NUCLEOTIDE SEQUENCE</scope>
    <source>
        <strain evidence="3">Concon-B</strain>
    </source>
</reference>
<dbReference type="PANTHER" id="PTHR11232">
    <property type="entry name" value="PHOSPHOTYROSINE INTERACTION DOMAIN-CONTAINING FAMILY MEMBER"/>
    <property type="match status" value="1"/>
</dbReference>
<dbReference type="Gene3D" id="2.30.29.30">
    <property type="entry name" value="Pleckstrin-homology domain (PH domain)/Phosphotyrosine-binding domain (PTB)"/>
    <property type="match status" value="1"/>
</dbReference>
<organism evidence="3 4">
    <name type="scientific">Conger conger</name>
    <name type="common">Conger eel</name>
    <name type="synonym">Muraena conger</name>
    <dbReference type="NCBI Taxonomy" id="82655"/>
    <lineage>
        <taxon>Eukaryota</taxon>
        <taxon>Metazoa</taxon>
        <taxon>Chordata</taxon>
        <taxon>Craniata</taxon>
        <taxon>Vertebrata</taxon>
        <taxon>Euteleostomi</taxon>
        <taxon>Actinopterygii</taxon>
        <taxon>Neopterygii</taxon>
        <taxon>Teleostei</taxon>
        <taxon>Anguilliformes</taxon>
        <taxon>Congridae</taxon>
        <taxon>Conger</taxon>
    </lineage>
</organism>
<feature type="domain" description="PID" evidence="2">
    <location>
        <begin position="62"/>
        <end position="201"/>
    </location>
</feature>
<dbReference type="InterPro" id="IPR051133">
    <property type="entry name" value="Adapter_Engulfment-Domain"/>
</dbReference>
<dbReference type="InterPro" id="IPR006020">
    <property type="entry name" value="PTB/PI_dom"/>
</dbReference>
<dbReference type="Pfam" id="PF14719">
    <property type="entry name" value="PID_2"/>
    <property type="match status" value="1"/>
</dbReference>
<name>A0A9Q1I3D1_CONCO</name>
<dbReference type="EMBL" id="JAFJMO010000004">
    <property type="protein sequence ID" value="KAJ8278793.1"/>
    <property type="molecule type" value="Genomic_DNA"/>
</dbReference>
<dbReference type="PANTHER" id="PTHR11232:SF36">
    <property type="entry name" value="PROTEIN FAM43A"/>
    <property type="match status" value="1"/>
</dbReference>
<keyword evidence="4" id="KW-1185">Reference proteome</keyword>
<evidence type="ECO:0000313" key="4">
    <source>
        <dbReference type="Proteomes" id="UP001152803"/>
    </source>
</evidence>
<sequence length="349" mass="39300">MLPWKKNKFDLIEEDKQTKPKGYAVSLNYSALTSFAKSCPESALNRVGNMFKSKRKKVKITGDDPTYTVLYLGNATTIQSKGEGCTDVAVSKIWSKSEMGKNGTKMKLTISSQGIRMVHVDDKARRPGHLYLLHRVTYCVADPRLPKIFAWIYRHEMKHKAVMLRCHAVLVSKPEKAKAMALLLYQTSATALAEFKRLKRRDDARHQQQQLIGEQTIPLVPLRKLLNGQCYYKPPVERSRSAPKLGSITEDSLGEEEEEKSMHFECEDILDTDDDDDSLDSGKQELSQIINDLGEMCIGNDVQTLKADLRVTRLLSGESTGSESSIESNQETIPVTNGFVEENKIQETV</sequence>
<dbReference type="InterPro" id="IPR033930">
    <property type="entry name" value="FAM43A/B_PTB"/>
</dbReference>
<evidence type="ECO:0000256" key="1">
    <source>
        <dbReference type="SAM" id="MobiDB-lite"/>
    </source>
</evidence>
<protein>
    <recommendedName>
        <fullName evidence="2">PID domain-containing protein</fullName>
    </recommendedName>
</protein>
<gene>
    <name evidence="3" type="ORF">COCON_G00058590</name>
</gene>